<keyword evidence="5 7" id="KW-0472">Membrane</keyword>
<dbReference type="PANTHER" id="PTHR30386">
    <property type="entry name" value="MEMBRANE FUSION SUBUNIT OF EMRAB-TOLC MULTIDRUG EFFLUX PUMP"/>
    <property type="match status" value="1"/>
</dbReference>
<dbReference type="AlphaFoldDB" id="A0A917AX35"/>
<organism evidence="9 10">
    <name type="scientific">Priestia taiwanensis</name>
    <dbReference type="NCBI Taxonomy" id="1347902"/>
    <lineage>
        <taxon>Bacteria</taxon>
        <taxon>Bacillati</taxon>
        <taxon>Bacillota</taxon>
        <taxon>Bacilli</taxon>
        <taxon>Bacillales</taxon>
        <taxon>Bacillaceae</taxon>
        <taxon>Priestia</taxon>
    </lineage>
</organism>
<proteinExistence type="inferred from homology"/>
<keyword evidence="4 7" id="KW-1133">Transmembrane helix</keyword>
<dbReference type="InterPro" id="IPR050739">
    <property type="entry name" value="MFP"/>
</dbReference>
<feature type="coiled-coil region" evidence="6">
    <location>
        <begin position="97"/>
        <end position="134"/>
    </location>
</feature>
<comment type="subcellular location">
    <subcellularLocation>
        <location evidence="1">Membrane</location>
        <topology evidence="1">Single-pass membrane protein</topology>
    </subcellularLocation>
</comment>
<feature type="transmembrane region" description="Helical" evidence="7">
    <location>
        <begin position="24"/>
        <end position="45"/>
    </location>
</feature>
<evidence type="ECO:0000256" key="2">
    <source>
        <dbReference type="ARBA" id="ARBA00009477"/>
    </source>
</evidence>
<keyword evidence="3 7" id="KW-0812">Transmembrane</keyword>
<name>A0A917AX35_9BACI</name>
<evidence type="ECO:0000256" key="4">
    <source>
        <dbReference type="ARBA" id="ARBA00022989"/>
    </source>
</evidence>
<dbReference type="PANTHER" id="PTHR30386:SF26">
    <property type="entry name" value="TRANSPORT PROTEIN COMB"/>
    <property type="match status" value="1"/>
</dbReference>
<reference evidence="9" key="2">
    <citation type="submission" date="2020-09" db="EMBL/GenBank/DDBJ databases">
        <authorList>
            <person name="Sun Q."/>
            <person name="Zhou Y."/>
        </authorList>
    </citation>
    <scope>NUCLEOTIDE SEQUENCE</scope>
    <source>
        <strain evidence="9">CGMCC 1.12698</strain>
    </source>
</reference>
<gene>
    <name evidence="9" type="ORF">GCM10007140_39190</name>
</gene>
<keyword evidence="6" id="KW-0175">Coiled coil</keyword>
<comment type="caution">
    <text evidence="9">The sequence shown here is derived from an EMBL/GenBank/DDBJ whole genome shotgun (WGS) entry which is preliminary data.</text>
</comment>
<evidence type="ECO:0000256" key="1">
    <source>
        <dbReference type="ARBA" id="ARBA00004167"/>
    </source>
</evidence>
<protein>
    <submittedName>
        <fullName evidence="9">HlyD family type I secretion periplasmic adaptor subunit</fullName>
    </submittedName>
</protein>
<dbReference type="RefSeq" id="WP_188390209.1">
    <property type="nucleotide sequence ID" value="NZ_BMFK01000013.1"/>
</dbReference>
<dbReference type="GO" id="GO:0016020">
    <property type="term" value="C:membrane"/>
    <property type="evidence" value="ECO:0007669"/>
    <property type="project" value="UniProtKB-SubCell"/>
</dbReference>
<reference evidence="9" key="1">
    <citation type="journal article" date="2014" name="Int. J. Syst. Evol. Microbiol.">
        <title>Complete genome sequence of Corynebacterium casei LMG S-19264T (=DSM 44701T), isolated from a smear-ripened cheese.</title>
        <authorList>
            <consortium name="US DOE Joint Genome Institute (JGI-PGF)"/>
            <person name="Walter F."/>
            <person name="Albersmeier A."/>
            <person name="Kalinowski J."/>
            <person name="Ruckert C."/>
        </authorList>
    </citation>
    <scope>NUCLEOTIDE SEQUENCE</scope>
    <source>
        <strain evidence="9">CGMCC 1.12698</strain>
    </source>
</reference>
<evidence type="ECO:0000313" key="9">
    <source>
        <dbReference type="EMBL" id="GGE85976.1"/>
    </source>
</evidence>
<evidence type="ECO:0000256" key="7">
    <source>
        <dbReference type="SAM" id="Phobius"/>
    </source>
</evidence>
<dbReference type="EMBL" id="BMFK01000013">
    <property type="protein sequence ID" value="GGE85976.1"/>
    <property type="molecule type" value="Genomic_DNA"/>
</dbReference>
<evidence type="ECO:0000313" key="10">
    <source>
        <dbReference type="Proteomes" id="UP000605259"/>
    </source>
</evidence>
<accession>A0A917AX35</accession>
<dbReference type="Pfam" id="PF25940">
    <property type="entry name" value="LcnD_C"/>
    <property type="match status" value="1"/>
</dbReference>
<dbReference type="InterPro" id="IPR058795">
    <property type="entry name" value="LcnD_C"/>
</dbReference>
<evidence type="ECO:0000256" key="5">
    <source>
        <dbReference type="ARBA" id="ARBA00023136"/>
    </source>
</evidence>
<evidence type="ECO:0000256" key="6">
    <source>
        <dbReference type="SAM" id="Coils"/>
    </source>
</evidence>
<feature type="coiled-coil region" evidence="6">
    <location>
        <begin position="240"/>
        <end position="297"/>
    </location>
</feature>
<feature type="domain" description="LcnD-like C-terminal" evidence="8">
    <location>
        <begin position="340"/>
        <end position="421"/>
    </location>
</feature>
<keyword evidence="10" id="KW-1185">Reference proteome</keyword>
<comment type="similarity">
    <text evidence="2">Belongs to the membrane fusion protein (MFP) (TC 8.A.1) family.</text>
</comment>
<evidence type="ECO:0000259" key="8">
    <source>
        <dbReference type="Pfam" id="PF25940"/>
    </source>
</evidence>
<evidence type="ECO:0000256" key="3">
    <source>
        <dbReference type="ARBA" id="ARBA00022692"/>
    </source>
</evidence>
<dbReference type="Gene3D" id="2.40.50.100">
    <property type="match status" value="1"/>
</dbReference>
<dbReference type="PRINTS" id="PR01490">
    <property type="entry name" value="RTXTOXIND"/>
</dbReference>
<dbReference type="Proteomes" id="UP000605259">
    <property type="component" value="Unassembled WGS sequence"/>
</dbReference>
<sequence length="435" mass="50024">MSKIYSFDQLTDSVELLEKKPPRFIMGLLVFLCVSFVVFIGWAYFGKVDVVSKGTAIIQGETEIQISRAQIPGSIDQIAVQNGDEVQEGDIIVQLKNQELLSKQEQIEQFLKNFEEQKGMLEQLKKSIQSHKAAFSANVDTKIVEEYKAYEQGYKSLETDKETEIKMLDDNQTSNGKDEALQSFYSDKDIIQKEIQALEKQKEQENVPVEQKQLMIDKINAMKSQASSIEKKIENRKVTLENERSKVDTVRENKKTQKNNALNQYKENYIVSVNQRIQSIEQEIFVKKQELESMNSQNKMTEVKAQKEGIVQFPITLQPGDPVNVGQEIVSIVPKEDGKKVKVFLPVEERKSVQVGNEVHYSFKLQNIDKQTGEITYISADPVFNKESNMYMYEVETTIDVKEVNELHKGMMGKVSVVTEEEPVWKFIFRKLDFI</sequence>